<comment type="caution">
    <text evidence="3">The sequence shown here is derived from an EMBL/GenBank/DDBJ whole genome shotgun (WGS) entry which is preliminary data.</text>
</comment>
<evidence type="ECO:0000313" key="3">
    <source>
        <dbReference type="EMBL" id="PVY39283.1"/>
    </source>
</evidence>
<keyword evidence="4" id="KW-1185">Reference proteome</keyword>
<sequence length="348" mass="38720">MVGYLSFTDSYDLLEHIRLIPNQGETDKMIKAAKVFLGLALVALAACNSDPKTERDTSTTGTIGIRVDETLQPIIESQVNAFEGIYRYASINAQYKAEGQVFRELLDDSTRIAIVSRQLTDQEKAVFDQRKITPRYTRIAIDAVALIVNNKNQDTLLTMNQLRDIFSGKITSWKQLNPESSLRDIALVFDNNNSSTARYMRDTLIAGQPLPPTATASNSHPALIDYVAKNENAIGVIGVNWISDRDDTTSVNFLNQIKVVGISTEDNPITTDSYFQPYQAYIAQGDYPLRRFWYIISTEGRAGLGTGFAAYVASDRGQRIILKSGLVPATMPVRIVGFNNRPSKFDQD</sequence>
<protein>
    <submittedName>
        <fullName evidence="3">Phosphate ABC transporter substrate-binding protein (PhoT family)</fullName>
    </submittedName>
</protein>
<dbReference type="Pfam" id="PF12849">
    <property type="entry name" value="PBP_like_2"/>
    <property type="match status" value="1"/>
</dbReference>
<dbReference type="InterPro" id="IPR050811">
    <property type="entry name" value="Phosphate_ABC_transporter"/>
</dbReference>
<gene>
    <name evidence="3" type="ORF">C8E01_11282</name>
</gene>
<evidence type="ECO:0000259" key="2">
    <source>
        <dbReference type="Pfam" id="PF12849"/>
    </source>
</evidence>
<reference evidence="3 4" key="1">
    <citation type="submission" date="2018-04" db="EMBL/GenBank/DDBJ databases">
        <title>Genomic Encyclopedia of Type Strains, Phase IV (KMG-IV): sequencing the most valuable type-strain genomes for metagenomic binning, comparative biology and taxonomic classification.</title>
        <authorList>
            <person name="Goeker M."/>
        </authorList>
    </citation>
    <scope>NUCLEOTIDE SEQUENCE [LARGE SCALE GENOMIC DNA]</scope>
    <source>
        <strain evidence="3 4">DSM 100231</strain>
    </source>
</reference>
<organism evidence="3 4">
    <name type="scientific">Pontibacter virosus</name>
    <dbReference type="NCBI Taxonomy" id="1765052"/>
    <lineage>
        <taxon>Bacteria</taxon>
        <taxon>Pseudomonadati</taxon>
        <taxon>Bacteroidota</taxon>
        <taxon>Cytophagia</taxon>
        <taxon>Cytophagales</taxon>
        <taxon>Hymenobacteraceae</taxon>
        <taxon>Pontibacter</taxon>
    </lineage>
</organism>
<accession>A0A2U1ASD5</accession>
<dbReference type="AlphaFoldDB" id="A0A2U1ASD5"/>
<name>A0A2U1ASD5_9BACT</name>
<proteinExistence type="predicted"/>
<dbReference type="PANTHER" id="PTHR30570">
    <property type="entry name" value="PERIPLASMIC PHOSPHATE BINDING COMPONENT OF PHOSPHATE ABC TRANSPORTER"/>
    <property type="match status" value="1"/>
</dbReference>
<dbReference type="SUPFAM" id="SSF53850">
    <property type="entry name" value="Periplasmic binding protein-like II"/>
    <property type="match status" value="1"/>
</dbReference>
<evidence type="ECO:0000313" key="4">
    <source>
        <dbReference type="Proteomes" id="UP000245466"/>
    </source>
</evidence>
<feature type="domain" description="PBP" evidence="2">
    <location>
        <begin position="56"/>
        <end position="316"/>
    </location>
</feature>
<evidence type="ECO:0000256" key="1">
    <source>
        <dbReference type="ARBA" id="ARBA00022729"/>
    </source>
</evidence>
<dbReference type="Proteomes" id="UP000245466">
    <property type="component" value="Unassembled WGS sequence"/>
</dbReference>
<dbReference type="EMBL" id="QEKI01000012">
    <property type="protein sequence ID" value="PVY39283.1"/>
    <property type="molecule type" value="Genomic_DNA"/>
</dbReference>
<dbReference type="Gene3D" id="3.40.190.10">
    <property type="entry name" value="Periplasmic binding protein-like II"/>
    <property type="match status" value="2"/>
</dbReference>
<keyword evidence="1" id="KW-0732">Signal</keyword>
<dbReference type="InterPro" id="IPR024370">
    <property type="entry name" value="PBP_domain"/>
</dbReference>
<dbReference type="PANTHER" id="PTHR30570:SF1">
    <property type="entry name" value="PHOSPHATE-BINDING PROTEIN PSTS"/>
    <property type="match status" value="1"/>
</dbReference>